<dbReference type="Gene3D" id="3.40.140.10">
    <property type="entry name" value="Cytidine Deaminase, domain 2"/>
    <property type="match status" value="1"/>
</dbReference>
<accession>A0AAD9FUN1</accession>
<keyword evidence="2 4" id="KW-0396">Initiation factor</keyword>
<dbReference type="GO" id="GO:0031369">
    <property type="term" value="F:translation initiation factor binding"/>
    <property type="evidence" value="ECO:0007669"/>
    <property type="project" value="InterPro"/>
</dbReference>
<feature type="domain" description="MPN" evidence="5">
    <location>
        <begin position="28"/>
        <end position="166"/>
    </location>
</feature>
<dbReference type="InterPro" id="IPR037518">
    <property type="entry name" value="MPN"/>
</dbReference>
<dbReference type="InterPro" id="IPR027531">
    <property type="entry name" value="eIF3f"/>
</dbReference>
<dbReference type="HAMAP" id="MF_03005">
    <property type="entry name" value="eIF3f"/>
    <property type="match status" value="1"/>
</dbReference>
<dbReference type="EMBL" id="JAODAN010000002">
    <property type="protein sequence ID" value="KAK1926580.1"/>
    <property type="molecule type" value="Genomic_DNA"/>
</dbReference>
<organism evidence="6 7">
    <name type="scientific">Papiliotrema laurentii</name>
    <name type="common">Cryptococcus laurentii</name>
    <dbReference type="NCBI Taxonomy" id="5418"/>
    <lineage>
        <taxon>Eukaryota</taxon>
        <taxon>Fungi</taxon>
        <taxon>Dikarya</taxon>
        <taxon>Basidiomycota</taxon>
        <taxon>Agaricomycotina</taxon>
        <taxon>Tremellomycetes</taxon>
        <taxon>Tremellales</taxon>
        <taxon>Rhynchogastremaceae</taxon>
        <taxon>Papiliotrema</taxon>
    </lineage>
</organism>
<dbReference type="InterPro" id="IPR024969">
    <property type="entry name" value="EIF3F/CSN6-like_C"/>
</dbReference>
<evidence type="ECO:0000259" key="5">
    <source>
        <dbReference type="PROSITE" id="PS50249"/>
    </source>
</evidence>
<keyword evidence="3 4" id="KW-0648">Protein biosynthesis</keyword>
<evidence type="ECO:0000256" key="3">
    <source>
        <dbReference type="ARBA" id="ARBA00022917"/>
    </source>
</evidence>
<dbReference type="SMART" id="SM00232">
    <property type="entry name" value="JAB_MPN"/>
    <property type="match status" value="1"/>
</dbReference>
<protein>
    <recommendedName>
        <fullName evidence="4">Eukaryotic translation initiation factor 3 subunit F</fullName>
        <shortName evidence="4">eIF3f</shortName>
    </recommendedName>
</protein>
<dbReference type="Proteomes" id="UP001182556">
    <property type="component" value="Unassembled WGS sequence"/>
</dbReference>
<evidence type="ECO:0000256" key="4">
    <source>
        <dbReference type="HAMAP-Rule" id="MF_03005"/>
    </source>
</evidence>
<reference evidence="6" key="1">
    <citation type="submission" date="2023-02" db="EMBL/GenBank/DDBJ databases">
        <title>Identification and recombinant expression of a fungal hydrolase from Papiliotrema laurentii that hydrolyzes apple cutin and clears colloidal polyester polyurethane.</title>
        <authorList>
            <consortium name="DOE Joint Genome Institute"/>
            <person name="Roman V.A."/>
            <person name="Bojanowski C."/>
            <person name="Crable B.R."/>
            <person name="Wagner D.N."/>
            <person name="Hung C.S."/>
            <person name="Nadeau L.J."/>
            <person name="Schratz L."/>
            <person name="Haridas S."/>
            <person name="Pangilinan J."/>
            <person name="Lipzen A."/>
            <person name="Na H."/>
            <person name="Yan M."/>
            <person name="Ng V."/>
            <person name="Grigoriev I.V."/>
            <person name="Spatafora J.W."/>
            <person name="Barlow D."/>
            <person name="Biffinger J."/>
            <person name="Kelley-Loughnane N."/>
            <person name="Varaljay V.A."/>
            <person name="Crookes-Goodson W.J."/>
        </authorList>
    </citation>
    <scope>NUCLEOTIDE SEQUENCE</scope>
    <source>
        <strain evidence="6">5307AH</strain>
    </source>
</reference>
<dbReference type="GO" id="GO:0006508">
    <property type="term" value="P:proteolysis"/>
    <property type="evidence" value="ECO:0007669"/>
    <property type="project" value="UniProtKB-KW"/>
</dbReference>
<comment type="subunit">
    <text evidence="4">Component of the eukaryotic translation initiation factor 3 (eIF-3) complex.</text>
</comment>
<dbReference type="CDD" id="cd08064">
    <property type="entry name" value="MPN_eIF3f"/>
    <property type="match status" value="1"/>
</dbReference>
<dbReference type="Pfam" id="PF13012">
    <property type="entry name" value="MitMem_reg"/>
    <property type="match status" value="1"/>
</dbReference>
<dbReference type="PANTHER" id="PTHR10540">
    <property type="entry name" value="EUKARYOTIC TRANSLATION INITIATION FACTOR 3 SUBUNIT F-RELATED"/>
    <property type="match status" value="1"/>
</dbReference>
<gene>
    <name evidence="6" type="ORF">DB88DRAFT_482356</name>
</gene>
<dbReference type="GO" id="GO:0016282">
    <property type="term" value="C:eukaryotic 43S preinitiation complex"/>
    <property type="evidence" value="ECO:0007669"/>
    <property type="project" value="UniProtKB-UniRule"/>
</dbReference>
<dbReference type="GO" id="GO:0008237">
    <property type="term" value="F:metallopeptidase activity"/>
    <property type="evidence" value="ECO:0007669"/>
    <property type="project" value="InterPro"/>
</dbReference>
<keyword evidence="6" id="KW-0645">Protease</keyword>
<dbReference type="GO" id="GO:0001732">
    <property type="term" value="P:formation of cytoplasmic translation initiation complex"/>
    <property type="evidence" value="ECO:0007669"/>
    <property type="project" value="UniProtKB-UniRule"/>
</dbReference>
<keyword evidence="1 4" id="KW-0963">Cytoplasm</keyword>
<evidence type="ECO:0000313" key="7">
    <source>
        <dbReference type="Proteomes" id="UP001182556"/>
    </source>
</evidence>
<keyword evidence="6" id="KW-0378">Hydrolase</keyword>
<proteinExistence type="inferred from homology"/>
<evidence type="ECO:0000256" key="2">
    <source>
        <dbReference type="ARBA" id="ARBA00022540"/>
    </source>
</evidence>
<comment type="similarity">
    <text evidence="4">Belongs to the eIF-3 subunit F family.</text>
</comment>
<evidence type="ECO:0000256" key="1">
    <source>
        <dbReference type="ARBA" id="ARBA00022490"/>
    </source>
</evidence>
<dbReference type="GO" id="GO:0003743">
    <property type="term" value="F:translation initiation factor activity"/>
    <property type="evidence" value="ECO:0007669"/>
    <property type="project" value="UniProtKB-UniRule"/>
</dbReference>
<dbReference type="InterPro" id="IPR000555">
    <property type="entry name" value="JAMM/MPN+_dom"/>
</dbReference>
<dbReference type="PROSITE" id="PS50249">
    <property type="entry name" value="MPN"/>
    <property type="match status" value="1"/>
</dbReference>
<sequence length="298" mass="31741">MSIEATSSAIHLNLAPTSASQSRAPQVINIHPSVLASILTHHSRRPAESNAPRVIGTLMGSRSESGTEIQVRSSFAVPHSEDEEKIALDMPFHQAMVELLAKNGAKEQIVGWYATSPNINAYSALIQNYFTSETSPYPAVHITVEPELTANGGGLGVKGWVSSNLGLGAKPEHCVFLPVPVQVKFDESERAALDLLTTNPTPSPSQPPLPSFASSLNELSSLIDQCLQYVQDVNSGAKQGDADVGRHLLEGLGRWAGSEGEEGGVKAGLQDTLTVSYLSSLIRSQIELSGRLALVQNQ</sequence>
<comment type="function">
    <text evidence="4">Component of the eukaryotic translation initiation factor 3 (eIF-3) complex, which is involved in protein synthesis of a specialized repertoire of mRNAs and, together with other initiation factors, stimulates binding of mRNA and methionyl-tRNAi to the 40S ribosome. The eIF-3 complex specifically targets and initiates translation of a subset of mRNAs involved in cell proliferation.</text>
</comment>
<dbReference type="Pfam" id="PF01398">
    <property type="entry name" value="JAB"/>
    <property type="match status" value="1"/>
</dbReference>
<comment type="subcellular location">
    <subcellularLocation>
        <location evidence="4">Cytoplasm</location>
    </subcellularLocation>
</comment>
<dbReference type="GO" id="GO:0033290">
    <property type="term" value="C:eukaryotic 48S preinitiation complex"/>
    <property type="evidence" value="ECO:0007669"/>
    <property type="project" value="UniProtKB-UniRule"/>
</dbReference>
<name>A0AAD9FUN1_PAPLA</name>
<evidence type="ECO:0000313" key="6">
    <source>
        <dbReference type="EMBL" id="KAK1926580.1"/>
    </source>
</evidence>
<comment type="caution">
    <text evidence="6">The sequence shown here is derived from an EMBL/GenBank/DDBJ whole genome shotgun (WGS) entry which is preliminary data.</text>
</comment>
<dbReference type="GO" id="GO:0071541">
    <property type="term" value="C:eukaryotic translation initiation factor 3 complex, eIF3m"/>
    <property type="evidence" value="ECO:0007669"/>
    <property type="project" value="TreeGrafter"/>
</dbReference>
<dbReference type="PANTHER" id="PTHR10540:SF6">
    <property type="entry name" value="EUKARYOTIC TRANSLATION INITIATION FACTOR 3 SUBUNIT F"/>
    <property type="match status" value="1"/>
</dbReference>
<keyword evidence="7" id="KW-1185">Reference proteome</keyword>
<dbReference type="AlphaFoldDB" id="A0AAD9FUN1"/>